<dbReference type="EC" id="2.3.-.-" evidence="2"/>
<dbReference type="SUPFAM" id="SSF55729">
    <property type="entry name" value="Acyl-CoA N-acyltransferases (Nat)"/>
    <property type="match status" value="1"/>
</dbReference>
<evidence type="ECO:0000313" key="3">
    <source>
        <dbReference type="Proteomes" id="UP001596044"/>
    </source>
</evidence>
<dbReference type="Proteomes" id="UP001596044">
    <property type="component" value="Unassembled WGS sequence"/>
</dbReference>
<keyword evidence="3" id="KW-1185">Reference proteome</keyword>
<comment type="caution">
    <text evidence="2">The sequence shown here is derived from an EMBL/GenBank/DDBJ whole genome shotgun (WGS) entry which is preliminary data.</text>
</comment>
<reference evidence="3" key="1">
    <citation type="journal article" date="2019" name="Int. J. Syst. Evol. Microbiol.">
        <title>The Global Catalogue of Microorganisms (GCM) 10K type strain sequencing project: providing services to taxonomists for standard genome sequencing and annotation.</title>
        <authorList>
            <consortium name="The Broad Institute Genomics Platform"/>
            <consortium name="The Broad Institute Genome Sequencing Center for Infectious Disease"/>
            <person name="Wu L."/>
            <person name="Ma J."/>
        </authorList>
    </citation>
    <scope>NUCLEOTIDE SEQUENCE [LARGE SCALE GENOMIC DNA]</scope>
    <source>
        <strain evidence="3">KACC 11904</strain>
    </source>
</reference>
<protein>
    <submittedName>
        <fullName evidence="2">GNAT family N-acetyltransferase</fullName>
        <ecNumber evidence="2">2.3.-.-</ecNumber>
    </submittedName>
</protein>
<gene>
    <name evidence="2" type="ORF">ACFPOG_04890</name>
</gene>
<evidence type="ECO:0000259" key="1">
    <source>
        <dbReference type="PROSITE" id="PS51186"/>
    </source>
</evidence>
<keyword evidence="2" id="KW-0808">Transferase</keyword>
<dbReference type="InterPro" id="IPR000182">
    <property type="entry name" value="GNAT_dom"/>
</dbReference>
<dbReference type="CDD" id="cd04301">
    <property type="entry name" value="NAT_SF"/>
    <property type="match status" value="1"/>
</dbReference>
<dbReference type="Pfam" id="PF00583">
    <property type="entry name" value="Acetyltransf_1"/>
    <property type="match status" value="1"/>
</dbReference>
<proteinExistence type="predicted"/>
<sequence>MDITAATDQHIEAVCLIDEIVLGNASRREYLFQAILDGKCYIAKMDHEPAGFIIYDTTFYHHAFIWLVIVSPRYRRKGIATALIQHIESISPTEKLFTSTNESNTDMHHLCESLGFAKSGWIENLDEGDPEIVYYKSREIRLNHVET</sequence>
<dbReference type="Gene3D" id="3.40.630.30">
    <property type="match status" value="1"/>
</dbReference>
<accession>A0ABW0K2S8</accession>
<dbReference type="GO" id="GO:0016746">
    <property type="term" value="F:acyltransferase activity"/>
    <property type="evidence" value="ECO:0007669"/>
    <property type="project" value="UniProtKB-KW"/>
</dbReference>
<feature type="domain" description="N-acetyltransferase" evidence="1">
    <location>
        <begin position="1"/>
        <end position="139"/>
    </location>
</feature>
<dbReference type="EMBL" id="JBHSMJ010000008">
    <property type="protein sequence ID" value="MFC5447583.1"/>
    <property type="molecule type" value="Genomic_DNA"/>
</dbReference>
<organism evidence="2 3">
    <name type="scientific">Paenibacillus aestuarii</name>
    <dbReference type="NCBI Taxonomy" id="516965"/>
    <lineage>
        <taxon>Bacteria</taxon>
        <taxon>Bacillati</taxon>
        <taxon>Bacillota</taxon>
        <taxon>Bacilli</taxon>
        <taxon>Bacillales</taxon>
        <taxon>Paenibacillaceae</taxon>
        <taxon>Paenibacillus</taxon>
    </lineage>
</organism>
<evidence type="ECO:0000313" key="2">
    <source>
        <dbReference type="EMBL" id="MFC5447583.1"/>
    </source>
</evidence>
<keyword evidence="2" id="KW-0012">Acyltransferase</keyword>
<dbReference type="InterPro" id="IPR016181">
    <property type="entry name" value="Acyl_CoA_acyltransferase"/>
</dbReference>
<name>A0ABW0K2S8_9BACL</name>
<dbReference type="RefSeq" id="WP_270884069.1">
    <property type="nucleotide sequence ID" value="NZ_JAQFVF010000061.1"/>
</dbReference>
<dbReference type="PROSITE" id="PS51186">
    <property type="entry name" value="GNAT"/>
    <property type="match status" value="1"/>
</dbReference>